<dbReference type="SMART" id="SM00465">
    <property type="entry name" value="GIYc"/>
    <property type="match status" value="1"/>
</dbReference>
<feature type="domain" description="UvrC family homology region profile" evidence="3">
    <location>
        <begin position="276"/>
        <end position="381"/>
    </location>
</feature>
<reference evidence="4 5" key="1">
    <citation type="journal article" date="2016" name="Nat. Commun.">
        <title>Thousands of microbial genomes shed light on interconnected biogeochemical processes in an aquifer system.</title>
        <authorList>
            <person name="Anantharaman K."/>
            <person name="Brown C.T."/>
            <person name="Hug L.A."/>
            <person name="Sharon I."/>
            <person name="Castelle C.J."/>
            <person name="Probst A.J."/>
            <person name="Thomas B.C."/>
            <person name="Singh A."/>
            <person name="Wilkins M.J."/>
            <person name="Karaoz U."/>
            <person name="Brodie E.L."/>
            <person name="Williams K.H."/>
            <person name="Hubbard S.S."/>
            <person name="Banfield J.F."/>
        </authorList>
    </citation>
    <scope>NUCLEOTIDE SEQUENCE [LARGE SCALE GENOMIC DNA]</scope>
</reference>
<dbReference type="AlphaFoldDB" id="A0A1F8GS59"/>
<protein>
    <recommendedName>
        <fullName evidence="6">Excinuclease ABC subunit C</fullName>
    </recommendedName>
</protein>
<gene>
    <name evidence="4" type="ORF">A3A33_02070</name>
</gene>
<dbReference type="Gene3D" id="3.30.420.340">
    <property type="entry name" value="UvrC, RNAse H endonuclease domain"/>
    <property type="match status" value="1"/>
</dbReference>
<dbReference type="InterPro" id="IPR036876">
    <property type="entry name" value="UVR_dom_sf"/>
</dbReference>
<dbReference type="GO" id="GO:0006289">
    <property type="term" value="P:nucleotide-excision repair"/>
    <property type="evidence" value="ECO:0007669"/>
    <property type="project" value="InterPro"/>
</dbReference>
<sequence>MAVKLQAGPRLDSARQKIPQNPGVYFFKNSRGKTLYIGKAGNLRLRLGSYLRIQKKITYPLSPSLILREGAGGGSRKLISLLQEADKIEWEILNSEVEALIKEAELIKKYRPKYNVLMRDDKHYFYVGFSRDIFPKLFITHQPHNNFDYIGPFTEGGAIRSVLKTLRRTFTYCTCKSLHAKLCLNGKIGRCHGYCCLKSQRQERVSEYQKNISAIKKILSGKNQKLARELKKEMTALSKAKKYEEAGKARDRIMALERIFLHRGVIKQDLPSESLKALRALESILNIEKITRIEAYDIANIGGKFAYGSMAVLSARGGSALGEEGFILKKEDYRIFKINGVQGSNDPAMLREVLSRRFRHPEWTYPQVIIVDGGKPQLSAVLHAQKLAFKNRLTLPRNESELNSAARAHTYDFSLQVSEPPKIIALTKNKKHAGDHIFMSGRGNPMPLDRLPPPLKNLILNLDSEAHRFAISHYRRFHRKSLTTPCKKAD</sequence>
<dbReference type="Pfam" id="PF01541">
    <property type="entry name" value="GIY-YIG"/>
    <property type="match status" value="1"/>
</dbReference>
<dbReference type="GO" id="GO:0009381">
    <property type="term" value="F:excinuclease ABC activity"/>
    <property type="evidence" value="ECO:0007669"/>
    <property type="project" value="InterPro"/>
</dbReference>
<dbReference type="InterPro" id="IPR050066">
    <property type="entry name" value="UvrABC_protein_C"/>
</dbReference>
<name>A0A1F8GS59_9BACT</name>
<dbReference type="InterPro" id="IPR047296">
    <property type="entry name" value="GIY-YIG_UvrC_Cho"/>
</dbReference>
<dbReference type="SUPFAM" id="SSF46600">
    <property type="entry name" value="C-terminal UvrC-binding domain of UvrB"/>
    <property type="match status" value="1"/>
</dbReference>
<dbReference type="Pfam" id="PF02151">
    <property type="entry name" value="UVR"/>
    <property type="match status" value="1"/>
</dbReference>
<dbReference type="PROSITE" id="PS50151">
    <property type="entry name" value="UVR"/>
    <property type="match status" value="1"/>
</dbReference>
<dbReference type="CDD" id="cd10434">
    <property type="entry name" value="GIY-YIG_UvrC_Cho"/>
    <property type="match status" value="1"/>
</dbReference>
<dbReference type="InterPro" id="IPR035901">
    <property type="entry name" value="GIY-YIG_endonuc_sf"/>
</dbReference>
<dbReference type="PANTHER" id="PTHR30562">
    <property type="entry name" value="UVRC/OXIDOREDUCTASE"/>
    <property type="match status" value="1"/>
</dbReference>
<dbReference type="InterPro" id="IPR000305">
    <property type="entry name" value="GIY-YIG_endonuc"/>
</dbReference>
<dbReference type="Proteomes" id="UP000179047">
    <property type="component" value="Unassembled WGS sequence"/>
</dbReference>
<dbReference type="Gene3D" id="3.40.1440.10">
    <property type="entry name" value="GIY-YIG endonuclease"/>
    <property type="match status" value="1"/>
</dbReference>
<feature type="domain" description="UVR" evidence="1">
    <location>
        <begin position="224"/>
        <end position="259"/>
    </location>
</feature>
<evidence type="ECO:0000313" key="5">
    <source>
        <dbReference type="Proteomes" id="UP000179047"/>
    </source>
</evidence>
<feature type="domain" description="GIY-YIG" evidence="2">
    <location>
        <begin position="20"/>
        <end position="116"/>
    </location>
</feature>
<dbReference type="InterPro" id="IPR001943">
    <property type="entry name" value="UVR_dom"/>
</dbReference>
<dbReference type="PROSITE" id="PS50164">
    <property type="entry name" value="GIY_YIG"/>
    <property type="match status" value="1"/>
</dbReference>
<dbReference type="EMBL" id="MGKP01000022">
    <property type="protein sequence ID" value="OGN28264.1"/>
    <property type="molecule type" value="Genomic_DNA"/>
</dbReference>
<dbReference type="Pfam" id="PF08459">
    <property type="entry name" value="UvrC_RNaseH_dom"/>
    <property type="match status" value="1"/>
</dbReference>
<accession>A0A1F8GS59</accession>
<dbReference type="STRING" id="1802701.A3A33_02070"/>
<dbReference type="SUPFAM" id="SSF82771">
    <property type="entry name" value="GIY-YIG endonuclease"/>
    <property type="match status" value="1"/>
</dbReference>
<dbReference type="InterPro" id="IPR001162">
    <property type="entry name" value="UvrC_RNase_H_dom"/>
</dbReference>
<comment type="caution">
    <text evidence="4">The sequence shown here is derived from an EMBL/GenBank/DDBJ whole genome shotgun (WGS) entry which is preliminary data.</text>
</comment>
<dbReference type="PROSITE" id="PS50165">
    <property type="entry name" value="UVRC"/>
    <property type="match status" value="1"/>
</dbReference>
<evidence type="ECO:0000313" key="4">
    <source>
        <dbReference type="EMBL" id="OGN28264.1"/>
    </source>
</evidence>
<dbReference type="InterPro" id="IPR038476">
    <property type="entry name" value="UvrC_RNase_H_dom_sf"/>
</dbReference>
<dbReference type="PANTHER" id="PTHR30562:SF1">
    <property type="entry name" value="UVRABC SYSTEM PROTEIN C"/>
    <property type="match status" value="1"/>
</dbReference>
<proteinExistence type="predicted"/>
<dbReference type="GO" id="GO:0009380">
    <property type="term" value="C:excinuclease repair complex"/>
    <property type="evidence" value="ECO:0007669"/>
    <property type="project" value="TreeGrafter"/>
</dbReference>
<organism evidence="4 5">
    <name type="scientific">Candidatus Yanofskybacteria bacterium RIFCSPLOWO2_01_FULL_49_25</name>
    <dbReference type="NCBI Taxonomy" id="1802701"/>
    <lineage>
        <taxon>Bacteria</taxon>
        <taxon>Candidatus Yanofskyibacteriota</taxon>
    </lineage>
</organism>
<evidence type="ECO:0000259" key="1">
    <source>
        <dbReference type="PROSITE" id="PS50151"/>
    </source>
</evidence>
<evidence type="ECO:0008006" key="6">
    <source>
        <dbReference type="Google" id="ProtNLM"/>
    </source>
</evidence>
<evidence type="ECO:0000259" key="2">
    <source>
        <dbReference type="PROSITE" id="PS50164"/>
    </source>
</evidence>
<evidence type="ECO:0000259" key="3">
    <source>
        <dbReference type="PROSITE" id="PS50165"/>
    </source>
</evidence>